<gene>
    <name evidence="1" type="ORF">C41B8_00220</name>
</gene>
<dbReference type="STRING" id="1304275.C41B8_00220"/>
<dbReference type="AlphaFoldDB" id="A0A084IQZ3"/>
<dbReference type="EMBL" id="APNK01000001">
    <property type="protein sequence ID" value="KEZ79127.1"/>
    <property type="molecule type" value="Genomic_DNA"/>
</dbReference>
<reference evidence="1 2" key="1">
    <citation type="submission" date="2013-03" db="EMBL/GenBank/DDBJ databases">
        <title>Salinisphaera hydrothermalis C41B8 Genome Sequencing.</title>
        <authorList>
            <person name="Li C."/>
            <person name="Lai Q."/>
            <person name="Shao Z."/>
        </authorList>
    </citation>
    <scope>NUCLEOTIDE SEQUENCE [LARGE SCALE GENOMIC DNA]</scope>
    <source>
        <strain evidence="1 2">C41B8</strain>
    </source>
</reference>
<name>A0A084IQZ3_SALHC</name>
<evidence type="ECO:0000313" key="1">
    <source>
        <dbReference type="EMBL" id="KEZ79127.1"/>
    </source>
</evidence>
<comment type="caution">
    <text evidence="1">The sequence shown here is derived from an EMBL/GenBank/DDBJ whole genome shotgun (WGS) entry which is preliminary data.</text>
</comment>
<dbReference type="Gene3D" id="3.30.2270.10">
    <property type="entry name" value="Folate-binding superfamily"/>
    <property type="match status" value="1"/>
</dbReference>
<accession>A0A084IQZ3</accession>
<dbReference type="RefSeq" id="WP_037332618.1">
    <property type="nucleotide sequence ID" value="NZ_APNK01000001.1"/>
</dbReference>
<dbReference type="NCBIfam" id="TIGR01374">
    <property type="entry name" value="soxD"/>
    <property type="match status" value="1"/>
</dbReference>
<proteinExistence type="predicted"/>
<dbReference type="Proteomes" id="UP000028302">
    <property type="component" value="Unassembled WGS sequence"/>
</dbReference>
<evidence type="ECO:0000313" key="2">
    <source>
        <dbReference type="Proteomes" id="UP000028302"/>
    </source>
</evidence>
<dbReference type="InterPro" id="IPR006279">
    <property type="entry name" value="SoxD"/>
</dbReference>
<organism evidence="1 2">
    <name type="scientific">Salinisphaera hydrothermalis (strain C41B8)</name>
    <dbReference type="NCBI Taxonomy" id="1304275"/>
    <lineage>
        <taxon>Bacteria</taxon>
        <taxon>Pseudomonadati</taxon>
        <taxon>Pseudomonadota</taxon>
        <taxon>Gammaproteobacteria</taxon>
        <taxon>Salinisphaerales</taxon>
        <taxon>Salinisphaeraceae</taxon>
        <taxon>Salinisphaera</taxon>
    </lineage>
</organism>
<protein>
    <submittedName>
        <fullName evidence="1">Sarcosine oxidase subunit delta</fullName>
    </submittedName>
</protein>
<keyword evidence="2" id="KW-1185">Reference proteome</keyword>
<dbReference type="OrthoDB" id="7159274at2"/>
<sequence>MFQIDCPWCGPRDQSEFAYAGEGGIKRPEDPSALTDAEWADYLFMRQNPRGRHHEQWRHVHGCGQFFDVVRQTVTYRIESVDLPGRPALANASGEVR</sequence>
<dbReference type="Pfam" id="PF04267">
    <property type="entry name" value="SoxD"/>
    <property type="match status" value="1"/>
</dbReference>
<dbReference type="GO" id="GO:0046653">
    <property type="term" value="P:tetrahydrofolate metabolic process"/>
    <property type="evidence" value="ECO:0007669"/>
    <property type="project" value="InterPro"/>
</dbReference>
<dbReference type="InterPro" id="IPR038561">
    <property type="entry name" value="SoxD_sf"/>
</dbReference>
<dbReference type="GO" id="GO:0008115">
    <property type="term" value="F:sarcosine oxidase activity"/>
    <property type="evidence" value="ECO:0007669"/>
    <property type="project" value="InterPro"/>
</dbReference>
<dbReference type="eggNOG" id="COG4311">
    <property type="taxonomic scope" value="Bacteria"/>
</dbReference>